<dbReference type="Gene3D" id="3.30.930.10">
    <property type="entry name" value="Bira Bifunctional Protein, Domain 2"/>
    <property type="match status" value="1"/>
</dbReference>
<feature type="domain" description="TGS" evidence="16">
    <location>
        <begin position="1"/>
        <end position="54"/>
    </location>
</feature>
<dbReference type="InterPro" id="IPR006195">
    <property type="entry name" value="aa-tRNA-synth_II"/>
</dbReference>
<dbReference type="InterPro" id="IPR018163">
    <property type="entry name" value="Thr/Ala-tRNA-synth_IIc_edit"/>
</dbReference>
<dbReference type="InterPro" id="IPR033728">
    <property type="entry name" value="ThrRS_core"/>
</dbReference>
<dbReference type="GO" id="GO:0005737">
    <property type="term" value="C:cytoplasm"/>
    <property type="evidence" value="ECO:0007669"/>
    <property type="project" value="UniProtKB-SubCell"/>
</dbReference>
<evidence type="ECO:0000313" key="18">
    <source>
        <dbReference type="Proteomes" id="UP000243077"/>
    </source>
</evidence>
<evidence type="ECO:0000256" key="3">
    <source>
        <dbReference type="ARBA" id="ARBA00022490"/>
    </source>
</evidence>
<keyword evidence="6 14" id="KW-0479">Metal-binding</keyword>
<dbReference type="Gene3D" id="3.40.50.800">
    <property type="entry name" value="Anticodon-binding domain"/>
    <property type="match status" value="1"/>
</dbReference>
<comment type="subcellular location">
    <subcellularLocation>
        <location evidence="1 14">Cytoplasm</location>
    </subcellularLocation>
</comment>
<feature type="domain" description="Aminoacyl-transfer RNA synthetases class-II family profile" evidence="15">
    <location>
        <begin position="285"/>
        <end position="561"/>
    </location>
</feature>
<dbReference type="NCBIfam" id="TIGR00418">
    <property type="entry name" value="thrS"/>
    <property type="match status" value="1"/>
</dbReference>
<proteinExistence type="inferred from homology"/>
<dbReference type="Pfam" id="PF00587">
    <property type="entry name" value="tRNA-synt_2b"/>
    <property type="match status" value="1"/>
</dbReference>
<evidence type="ECO:0000259" key="16">
    <source>
        <dbReference type="PROSITE" id="PS51880"/>
    </source>
</evidence>
<dbReference type="InterPro" id="IPR002320">
    <property type="entry name" value="Thr-tRNA-ligase_IIa"/>
</dbReference>
<dbReference type="GO" id="GO:0006435">
    <property type="term" value="P:threonyl-tRNA aminoacylation"/>
    <property type="evidence" value="ECO:0007669"/>
    <property type="project" value="UniProtKB-UniRule"/>
</dbReference>
<keyword evidence="9 14" id="KW-0067">ATP-binding</keyword>
<dbReference type="InterPro" id="IPR036621">
    <property type="entry name" value="Anticodon-bd_dom_sf"/>
</dbReference>
<dbReference type="InterPro" id="IPR004095">
    <property type="entry name" value="TGS"/>
</dbReference>
<evidence type="ECO:0000256" key="1">
    <source>
        <dbReference type="ARBA" id="ARBA00004496"/>
    </source>
</evidence>
<dbReference type="EMBL" id="CP026923">
    <property type="protein sequence ID" value="AVG24096.1"/>
    <property type="molecule type" value="Genomic_DNA"/>
</dbReference>
<dbReference type="AlphaFoldDB" id="A0A2L2BR06"/>
<evidence type="ECO:0000256" key="5">
    <source>
        <dbReference type="ARBA" id="ARBA00022598"/>
    </source>
</evidence>
<dbReference type="PROSITE" id="PS50862">
    <property type="entry name" value="AA_TRNA_LIGASE_II"/>
    <property type="match status" value="1"/>
</dbReference>
<dbReference type="InterPro" id="IPR047246">
    <property type="entry name" value="ThrRS_anticodon"/>
</dbReference>
<dbReference type="SMART" id="SM00863">
    <property type="entry name" value="tRNA_SAD"/>
    <property type="match status" value="1"/>
</dbReference>
<dbReference type="SUPFAM" id="SSF52954">
    <property type="entry name" value="Class II aaRS ABD-related"/>
    <property type="match status" value="1"/>
</dbReference>
<dbReference type="FunFam" id="3.30.930.10:FF:000019">
    <property type="entry name" value="Threonine--tRNA ligase"/>
    <property type="match status" value="1"/>
</dbReference>
<keyword evidence="11 14" id="KW-0648">Protein biosynthesis</keyword>
<evidence type="ECO:0000256" key="10">
    <source>
        <dbReference type="ARBA" id="ARBA00022884"/>
    </source>
</evidence>
<comment type="catalytic activity">
    <reaction evidence="13 14">
        <text>tRNA(Thr) + L-threonine + ATP = L-threonyl-tRNA(Thr) + AMP + diphosphate + H(+)</text>
        <dbReference type="Rhea" id="RHEA:24624"/>
        <dbReference type="Rhea" id="RHEA-COMP:9670"/>
        <dbReference type="Rhea" id="RHEA-COMP:9704"/>
        <dbReference type="ChEBI" id="CHEBI:15378"/>
        <dbReference type="ChEBI" id="CHEBI:30616"/>
        <dbReference type="ChEBI" id="CHEBI:33019"/>
        <dbReference type="ChEBI" id="CHEBI:57926"/>
        <dbReference type="ChEBI" id="CHEBI:78442"/>
        <dbReference type="ChEBI" id="CHEBI:78534"/>
        <dbReference type="ChEBI" id="CHEBI:456215"/>
        <dbReference type="EC" id="6.1.1.3"/>
    </reaction>
</comment>
<dbReference type="EC" id="6.1.1.3" evidence="14"/>
<evidence type="ECO:0000256" key="14">
    <source>
        <dbReference type="HAMAP-Rule" id="MF_00184"/>
    </source>
</evidence>
<protein>
    <recommendedName>
        <fullName evidence="14">Threonine--tRNA ligase</fullName>
        <ecNumber evidence="14">6.1.1.3</ecNumber>
    </recommendedName>
    <alternativeName>
        <fullName evidence="14">Threonyl-tRNA synthetase</fullName>
        <shortName evidence="14">ThrRS</shortName>
    </alternativeName>
</protein>
<dbReference type="GO" id="GO:0000049">
    <property type="term" value="F:tRNA binding"/>
    <property type="evidence" value="ECO:0007669"/>
    <property type="project" value="UniProtKB-KW"/>
</dbReference>
<comment type="similarity">
    <text evidence="2 14">Belongs to the class-II aminoacyl-tRNA synthetase family.</text>
</comment>
<dbReference type="PANTHER" id="PTHR11451:SF44">
    <property type="entry name" value="THREONINE--TRNA LIGASE, CHLOROPLASTIC_MITOCHONDRIAL 2"/>
    <property type="match status" value="1"/>
</dbReference>
<evidence type="ECO:0000256" key="11">
    <source>
        <dbReference type="ARBA" id="ARBA00022917"/>
    </source>
</evidence>
<dbReference type="KEGG" id="psai:C3B54_111131"/>
<name>A0A2L2BR06_9MICO</name>
<dbReference type="InterPro" id="IPR045864">
    <property type="entry name" value="aa-tRNA-synth_II/BPL/LPL"/>
</dbReference>
<evidence type="ECO:0000256" key="13">
    <source>
        <dbReference type="ARBA" id="ARBA00049515"/>
    </source>
</evidence>
<organism evidence="17 18">
    <name type="scientific">Pontimonas salivibrio</name>
    <dbReference type="NCBI Taxonomy" id="1159327"/>
    <lineage>
        <taxon>Bacteria</taxon>
        <taxon>Bacillati</taxon>
        <taxon>Actinomycetota</taxon>
        <taxon>Actinomycetes</taxon>
        <taxon>Micrococcales</taxon>
        <taxon>Microbacteriaceae</taxon>
        <taxon>Pontimonas</taxon>
    </lineage>
</organism>
<dbReference type="InterPro" id="IPR004154">
    <property type="entry name" value="Anticodon-bd"/>
</dbReference>
<sequence length="665" mass="75021">MNTSPQASRAVVVDQETTGNALFADPSVVAIRVDGELRDLHSTVTPGSTVEPVEIDSPDGLDILRHSTAHVLAQAVQQIRPEAKLGIGPPITDGFYYDFDVEEPFTPDELKTLEKTMQKIVNQSQRFHRRVVTDDEAKAELASEPYKLELIGLKSEASQGGDNESVEVGAGELTMYDNVDAKSGDTVWSDLCRGPHLPHTKLISNGFSLTRVAAAYWRGSEHNPQLQRIYGTAWPTKDQMREYLDRLEEAKRRDHRILGQELDLFSFPEEIGSGLPVFHPKGGVIRREMENYSRRRHEEAGYEFVNSPHISKQELFETSGHLSWYKEGMFPPMQIDEVRNDAGEITRAGVDYYLKPMNCPFHILIFRSRQRSYRELPLRMFEFGSVYRYEKSGVVHGLTRVRGMTQDDAHIFTTREDLETELQGVLDFVLGLLADYGLNDFYLELSTRDDSDKFVGGDEIWTEATEILQRVAEGSGLELVPDPGGAAFYGPKISVQARDAIGRTWQMSTIQLDFMLPERFDLEYQSADGSRQRPIMLHRALFGSIERFFGVLTEHYAGAFPAWLAPVQVVGIPVAEEFAPYLTEVIDRMRALGIRAEIDDSDERMQKKIRTHTKQKVPYLLIAGEDDRSAGAVSFRFRDGSQNNGVPIDEAIAHIQKAIAERSDD</sequence>
<dbReference type="InterPro" id="IPR012947">
    <property type="entry name" value="tRNA_SAD"/>
</dbReference>
<dbReference type="SUPFAM" id="SSF55186">
    <property type="entry name" value="ThrRS/AlaRS common domain"/>
    <property type="match status" value="1"/>
</dbReference>
<accession>A0A2L2BR06</accession>
<evidence type="ECO:0000259" key="15">
    <source>
        <dbReference type="PROSITE" id="PS50862"/>
    </source>
</evidence>
<dbReference type="CDD" id="cd00771">
    <property type="entry name" value="ThrRS_core"/>
    <property type="match status" value="1"/>
</dbReference>
<comment type="cofactor">
    <cofactor evidence="14">
        <name>Zn(2+)</name>
        <dbReference type="ChEBI" id="CHEBI:29105"/>
    </cofactor>
    <text evidence="14">Binds 1 zinc ion per subunit.</text>
</comment>
<dbReference type="Gene3D" id="3.30.54.20">
    <property type="match status" value="1"/>
</dbReference>
<feature type="binding site" evidence="14">
    <location>
        <position position="410"/>
    </location>
    <ligand>
        <name>Zn(2+)</name>
        <dbReference type="ChEBI" id="CHEBI:29105"/>
        <note>catalytic</note>
    </ligand>
</feature>
<dbReference type="PANTHER" id="PTHR11451">
    <property type="entry name" value="THREONINE-TRNA LIGASE"/>
    <property type="match status" value="1"/>
</dbReference>
<keyword evidence="7 14" id="KW-0547">Nucleotide-binding</keyword>
<keyword evidence="4 14" id="KW-0820">tRNA-binding</keyword>
<dbReference type="Proteomes" id="UP000243077">
    <property type="component" value="Chromosome"/>
</dbReference>
<dbReference type="PROSITE" id="PS51880">
    <property type="entry name" value="TGS"/>
    <property type="match status" value="1"/>
</dbReference>
<evidence type="ECO:0000256" key="8">
    <source>
        <dbReference type="ARBA" id="ARBA00022833"/>
    </source>
</evidence>
<reference evidence="17 18" key="1">
    <citation type="submission" date="2018-02" db="EMBL/GenBank/DDBJ databases">
        <title>Complete genome of the streamlined marine actinobacterium Pontimonas salivibrio CL-TW6 adapted to coastal planktonic lifestype.</title>
        <authorList>
            <person name="Cho B.C."/>
            <person name="Hardies S.C."/>
            <person name="Jang G.I."/>
            <person name="Hwang C.Y."/>
        </authorList>
    </citation>
    <scope>NUCLEOTIDE SEQUENCE [LARGE SCALE GENOMIC DNA]</scope>
    <source>
        <strain evidence="17 18">CL-TW6</strain>
    </source>
</reference>
<feature type="binding site" evidence="14">
    <location>
        <position position="359"/>
    </location>
    <ligand>
        <name>Zn(2+)</name>
        <dbReference type="ChEBI" id="CHEBI:29105"/>
        <note>catalytic</note>
    </ligand>
</feature>
<gene>
    <name evidence="14" type="primary">thrS</name>
    <name evidence="17" type="ORF">C3B54_111131</name>
</gene>
<dbReference type="FunFam" id="3.40.50.800:FF:000001">
    <property type="entry name" value="Threonine--tRNA ligase"/>
    <property type="match status" value="1"/>
</dbReference>
<evidence type="ECO:0000256" key="12">
    <source>
        <dbReference type="ARBA" id="ARBA00023146"/>
    </source>
</evidence>
<evidence type="ECO:0000256" key="4">
    <source>
        <dbReference type="ARBA" id="ARBA00022555"/>
    </source>
</evidence>
<dbReference type="PRINTS" id="PR01047">
    <property type="entry name" value="TRNASYNTHTHR"/>
</dbReference>
<dbReference type="InterPro" id="IPR002314">
    <property type="entry name" value="aa-tRNA-synt_IIb"/>
</dbReference>
<dbReference type="Pfam" id="PF07973">
    <property type="entry name" value="tRNA_SAD"/>
    <property type="match status" value="1"/>
</dbReference>
<keyword evidence="8 14" id="KW-0862">Zinc</keyword>
<keyword evidence="12 14" id="KW-0030">Aminoacyl-tRNA synthetase</keyword>
<dbReference type="OrthoDB" id="9802304at2"/>
<evidence type="ECO:0000256" key="7">
    <source>
        <dbReference type="ARBA" id="ARBA00022741"/>
    </source>
</evidence>
<dbReference type="SUPFAM" id="SSF55681">
    <property type="entry name" value="Class II aaRS and biotin synthetases"/>
    <property type="match status" value="1"/>
</dbReference>
<dbReference type="RefSeq" id="WP_158665554.1">
    <property type="nucleotide sequence ID" value="NZ_CP026923.1"/>
</dbReference>
<dbReference type="CDD" id="cd00860">
    <property type="entry name" value="ThrRS_anticodon"/>
    <property type="match status" value="1"/>
</dbReference>
<evidence type="ECO:0000256" key="9">
    <source>
        <dbReference type="ARBA" id="ARBA00022840"/>
    </source>
</evidence>
<keyword evidence="10 14" id="KW-0694">RNA-binding</keyword>
<dbReference type="Gene3D" id="3.30.980.10">
    <property type="entry name" value="Threonyl-trna Synthetase, Chain A, domain 2"/>
    <property type="match status" value="1"/>
</dbReference>
<dbReference type="GO" id="GO:0004829">
    <property type="term" value="F:threonine-tRNA ligase activity"/>
    <property type="evidence" value="ECO:0007669"/>
    <property type="project" value="UniProtKB-UniRule"/>
</dbReference>
<comment type="caution">
    <text evidence="14">Lacks conserved residue(s) required for the propagation of feature annotation.</text>
</comment>
<comment type="subunit">
    <text evidence="14">Homodimer.</text>
</comment>
<evidence type="ECO:0000256" key="2">
    <source>
        <dbReference type="ARBA" id="ARBA00008226"/>
    </source>
</evidence>
<keyword evidence="5 14" id="KW-0436">Ligase</keyword>
<dbReference type="GO" id="GO:0005524">
    <property type="term" value="F:ATP binding"/>
    <property type="evidence" value="ECO:0007669"/>
    <property type="project" value="UniProtKB-UniRule"/>
</dbReference>
<evidence type="ECO:0000313" key="17">
    <source>
        <dbReference type="EMBL" id="AVG24096.1"/>
    </source>
</evidence>
<feature type="binding site" evidence="14">
    <location>
        <position position="538"/>
    </location>
    <ligand>
        <name>Zn(2+)</name>
        <dbReference type="ChEBI" id="CHEBI:29105"/>
        <note>catalytic</note>
    </ligand>
</feature>
<keyword evidence="18" id="KW-1185">Reference proteome</keyword>
<dbReference type="HAMAP" id="MF_00184">
    <property type="entry name" value="Thr_tRNA_synth"/>
    <property type="match status" value="1"/>
</dbReference>
<keyword evidence="3 14" id="KW-0963">Cytoplasm</keyword>
<dbReference type="Pfam" id="PF03129">
    <property type="entry name" value="HGTP_anticodon"/>
    <property type="match status" value="1"/>
</dbReference>
<evidence type="ECO:0000256" key="6">
    <source>
        <dbReference type="ARBA" id="ARBA00022723"/>
    </source>
</evidence>
<dbReference type="FunFam" id="3.30.54.20:FF:000003">
    <property type="entry name" value="Threonine--tRNA ligase"/>
    <property type="match status" value="1"/>
</dbReference>
<dbReference type="GO" id="GO:0046872">
    <property type="term" value="F:metal ion binding"/>
    <property type="evidence" value="ECO:0007669"/>
    <property type="project" value="UniProtKB-KW"/>
</dbReference>